<feature type="region of interest" description="Disordered" evidence="1">
    <location>
        <begin position="243"/>
        <end position="264"/>
    </location>
</feature>
<organism evidence="3 4">
    <name type="scientific">Verticillium longisporum</name>
    <name type="common">Verticillium dahliae var. longisporum</name>
    <dbReference type="NCBI Taxonomy" id="100787"/>
    <lineage>
        <taxon>Eukaryota</taxon>
        <taxon>Fungi</taxon>
        <taxon>Dikarya</taxon>
        <taxon>Ascomycota</taxon>
        <taxon>Pezizomycotina</taxon>
        <taxon>Sordariomycetes</taxon>
        <taxon>Hypocreomycetidae</taxon>
        <taxon>Glomerellales</taxon>
        <taxon>Plectosphaerellaceae</taxon>
        <taxon>Verticillium</taxon>
    </lineage>
</organism>
<name>A0A0G4KSV6_VERLO</name>
<gene>
    <name evidence="3" type="ORF">BN1708_010554</name>
</gene>
<keyword evidence="4" id="KW-1185">Reference proteome</keyword>
<keyword evidence="2" id="KW-0732">Signal</keyword>
<feature type="compositionally biased region" description="Polar residues" evidence="1">
    <location>
        <begin position="255"/>
        <end position="264"/>
    </location>
</feature>
<feature type="region of interest" description="Disordered" evidence="1">
    <location>
        <begin position="91"/>
        <end position="129"/>
    </location>
</feature>
<sequence>MKFLTHLAVAATIFGAVNAGPVHSSQPAKDCKKKTGDHVVPWDAKYATGFIPAGLELCLAKHSKLHNANYTLRTLTSTIVGPYLLNPMYHGHSEHGHGSPGHGGSGHGGVGLGTPGSNNGSLGASPGTGSSEGGLGAAAPLGSCFGCIFTVAKEVPCIYTAIKNRDPSALLQCGSGKTDICECVDCLPAALSGYVKPWCSSSEGVGVAPTTELADDNFVANADDNVKAFLGLLSPAELEALKEKAQATNPPPPQTTDGGLTSPNPNGNGAGPELGCILGSSCGGCCCVGLCVLNSCIGGCF</sequence>
<protein>
    <submittedName>
        <fullName evidence="3">Uncharacterized protein</fullName>
    </submittedName>
</protein>
<evidence type="ECO:0000256" key="1">
    <source>
        <dbReference type="SAM" id="MobiDB-lite"/>
    </source>
</evidence>
<accession>A0A0G4KSV6</accession>
<evidence type="ECO:0000256" key="2">
    <source>
        <dbReference type="SAM" id="SignalP"/>
    </source>
</evidence>
<evidence type="ECO:0000313" key="4">
    <source>
        <dbReference type="Proteomes" id="UP000044602"/>
    </source>
</evidence>
<dbReference type="EMBL" id="CVQH01003891">
    <property type="protein sequence ID" value="CRK12555.1"/>
    <property type="molecule type" value="Genomic_DNA"/>
</dbReference>
<feature type="chain" id="PRO_5002566074" evidence="2">
    <location>
        <begin position="20"/>
        <end position="301"/>
    </location>
</feature>
<dbReference type="Proteomes" id="UP000044602">
    <property type="component" value="Unassembled WGS sequence"/>
</dbReference>
<proteinExistence type="predicted"/>
<feature type="compositionally biased region" description="Gly residues" evidence="1">
    <location>
        <begin position="98"/>
        <end position="114"/>
    </location>
</feature>
<reference evidence="3 4" key="1">
    <citation type="submission" date="2015-05" db="EMBL/GenBank/DDBJ databases">
        <authorList>
            <person name="Wang D.B."/>
            <person name="Wang M."/>
        </authorList>
    </citation>
    <scope>NUCLEOTIDE SEQUENCE [LARGE SCALE GENOMIC DNA]</scope>
    <source>
        <strain evidence="3">VL1</strain>
    </source>
</reference>
<feature type="signal peptide" evidence="2">
    <location>
        <begin position="1"/>
        <end position="19"/>
    </location>
</feature>
<evidence type="ECO:0000313" key="3">
    <source>
        <dbReference type="EMBL" id="CRK12555.1"/>
    </source>
</evidence>
<dbReference type="AlphaFoldDB" id="A0A0G4KSV6"/>